<dbReference type="KEGG" id="vck:PG915_18295"/>
<feature type="transmembrane region" description="Helical" evidence="7">
    <location>
        <begin position="40"/>
        <end position="65"/>
    </location>
</feature>
<dbReference type="PIRSF" id="PIRSF006324">
    <property type="entry name" value="LeuE"/>
    <property type="match status" value="1"/>
</dbReference>
<dbReference type="GO" id="GO:0042970">
    <property type="term" value="F:homoserine transmembrane transporter activity"/>
    <property type="evidence" value="ECO:0007669"/>
    <property type="project" value="TreeGrafter"/>
</dbReference>
<comment type="similarity">
    <text evidence="2">Belongs to the Rht family.</text>
</comment>
<keyword evidence="3" id="KW-1003">Cell membrane</keyword>
<dbReference type="AlphaFoldDB" id="A0AAU8BQU4"/>
<feature type="transmembrane region" description="Helical" evidence="7">
    <location>
        <begin position="71"/>
        <end position="88"/>
    </location>
</feature>
<dbReference type="PANTHER" id="PTHR30086">
    <property type="entry name" value="ARGININE EXPORTER PROTEIN ARGO"/>
    <property type="match status" value="1"/>
</dbReference>
<evidence type="ECO:0000256" key="4">
    <source>
        <dbReference type="ARBA" id="ARBA00022692"/>
    </source>
</evidence>
<evidence type="ECO:0000256" key="2">
    <source>
        <dbReference type="ARBA" id="ARBA00007928"/>
    </source>
</evidence>
<dbReference type="Pfam" id="PF01810">
    <property type="entry name" value="LysE"/>
    <property type="match status" value="1"/>
</dbReference>
<comment type="subcellular location">
    <subcellularLocation>
        <location evidence="1">Cell membrane</location>
        <topology evidence="1">Multi-pass membrane protein</topology>
    </subcellularLocation>
</comment>
<evidence type="ECO:0000256" key="6">
    <source>
        <dbReference type="ARBA" id="ARBA00023136"/>
    </source>
</evidence>
<accession>A0AAU8BQU4</accession>
<evidence type="ECO:0000256" key="1">
    <source>
        <dbReference type="ARBA" id="ARBA00004651"/>
    </source>
</evidence>
<dbReference type="EMBL" id="CP115921">
    <property type="protein sequence ID" value="XCD18706.1"/>
    <property type="molecule type" value="Genomic_DNA"/>
</dbReference>
<keyword evidence="6 7" id="KW-0472">Membrane</keyword>
<dbReference type="InterPro" id="IPR001123">
    <property type="entry name" value="LeuE-type"/>
</dbReference>
<keyword evidence="5 7" id="KW-1133">Transmembrane helix</keyword>
<dbReference type="PANTHER" id="PTHR30086:SF14">
    <property type="entry name" value="HOMOSERINE_HOMOSERINE LACTONE EFFLUX PROTEIN"/>
    <property type="match status" value="1"/>
</dbReference>
<evidence type="ECO:0000256" key="5">
    <source>
        <dbReference type="ARBA" id="ARBA00022989"/>
    </source>
</evidence>
<keyword evidence="4 7" id="KW-0812">Transmembrane</keyword>
<reference evidence="8" key="1">
    <citation type="submission" date="2023-01" db="EMBL/GenBank/DDBJ databases">
        <title>Vibrio sp. CB1-14 genome sequencing.</title>
        <authorList>
            <person name="Otstavnykh N."/>
            <person name="Isaeva M."/>
            <person name="Meleshko D."/>
        </authorList>
    </citation>
    <scope>NUCLEOTIDE SEQUENCE</scope>
    <source>
        <strain evidence="8">CB1-14</strain>
    </source>
</reference>
<sequence>MEWSLWLAYVGVITVLISSPGPSAMLCIAHGVKYGKSSALATVFGGTFASLTLMVLSAVGLGAILAASSKVFLLLKIFGALYLVYLGYQTWRDTGTESAFSTDTKQEKASFTQRGILKKAYMVGISNPKDLLFFTALFPNFINVNSPQLTQFVVLALTWIVIDTLVMLVYARLGAKVNPWLSSKKNIKRFNKVMGGFFMSAGGALFASSTK</sequence>
<feature type="transmembrane region" description="Helical" evidence="7">
    <location>
        <begin position="6"/>
        <end position="28"/>
    </location>
</feature>
<dbReference type="GO" id="GO:0005886">
    <property type="term" value="C:plasma membrane"/>
    <property type="evidence" value="ECO:0007669"/>
    <property type="project" value="UniProtKB-SubCell"/>
</dbReference>
<evidence type="ECO:0000256" key="3">
    <source>
        <dbReference type="ARBA" id="ARBA00022475"/>
    </source>
</evidence>
<protein>
    <submittedName>
        <fullName evidence="8">LysE family translocator</fullName>
    </submittedName>
</protein>
<name>A0AAU8BQU4_9VIBR</name>
<feature type="transmembrane region" description="Helical" evidence="7">
    <location>
        <begin position="190"/>
        <end position="208"/>
    </location>
</feature>
<proteinExistence type="inferred from homology"/>
<evidence type="ECO:0000313" key="8">
    <source>
        <dbReference type="EMBL" id="XCD18706.1"/>
    </source>
</evidence>
<gene>
    <name evidence="8" type="ORF">PG915_18295</name>
</gene>
<feature type="transmembrane region" description="Helical" evidence="7">
    <location>
        <begin position="148"/>
        <end position="170"/>
    </location>
</feature>
<dbReference type="RefSeq" id="WP_353499846.1">
    <property type="nucleotide sequence ID" value="NZ_CP115921.1"/>
</dbReference>
<evidence type="ECO:0000256" key="7">
    <source>
        <dbReference type="SAM" id="Phobius"/>
    </source>
</evidence>
<organism evidence="8">
    <name type="scientific">Vibrio chaetopteri</name>
    <dbReference type="NCBI Taxonomy" id="3016528"/>
    <lineage>
        <taxon>Bacteria</taxon>
        <taxon>Pseudomonadati</taxon>
        <taxon>Pseudomonadota</taxon>
        <taxon>Gammaproteobacteria</taxon>
        <taxon>Vibrionales</taxon>
        <taxon>Vibrionaceae</taxon>
        <taxon>Vibrio</taxon>
    </lineage>
</organism>